<dbReference type="AlphaFoldDB" id="A0A0R3TNT5"/>
<protein>
    <submittedName>
        <fullName evidence="5">AAA domain-containing protein</fullName>
    </submittedName>
</protein>
<name>A0A0R3TNT5_RODNA</name>
<feature type="region of interest" description="Disordered" evidence="1">
    <location>
        <begin position="53"/>
        <end position="184"/>
    </location>
</feature>
<feature type="compositionally biased region" description="Acidic residues" evidence="1">
    <location>
        <begin position="75"/>
        <end position="85"/>
    </location>
</feature>
<gene>
    <name evidence="3" type="ORF">HNAJ_LOCUS9071</name>
</gene>
<reference evidence="5" key="1">
    <citation type="submission" date="2017-02" db="UniProtKB">
        <authorList>
            <consortium name="WormBaseParasite"/>
        </authorList>
    </citation>
    <scope>IDENTIFICATION</scope>
</reference>
<dbReference type="PANTHER" id="PTHR23389:SF21">
    <property type="entry name" value="ATPASE FAMILY AAA DOMAIN-CONTAINING PROTEIN 5"/>
    <property type="match status" value="1"/>
</dbReference>
<dbReference type="EMBL" id="UZAE01012483">
    <property type="protein sequence ID" value="VDO05353.1"/>
    <property type="molecule type" value="Genomic_DNA"/>
</dbReference>
<feature type="compositionally biased region" description="Polar residues" evidence="1">
    <location>
        <begin position="106"/>
        <end position="145"/>
    </location>
</feature>
<dbReference type="InterPro" id="IPR027417">
    <property type="entry name" value="P-loop_NTPase"/>
</dbReference>
<feature type="compositionally biased region" description="Basic and acidic residues" evidence="1">
    <location>
        <begin position="160"/>
        <end position="171"/>
    </location>
</feature>
<proteinExistence type="predicted"/>
<dbReference type="OrthoDB" id="9996895at2759"/>
<dbReference type="GO" id="GO:0003677">
    <property type="term" value="F:DNA binding"/>
    <property type="evidence" value="ECO:0007669"/>
    <property type="project" value="TreeGrafter"/>
</dbReference>
<feature type="domain" description="AAA+ ATPase" evidence="2">
    <location>
        <begin position="272"/>
        <end position="456"/>
    </location>
</feature>
<dbReference type="PANTHER" id="PTHR23389">
    <property type="entry name" value="CHROMOSOME TRANSMISSION FIDELITY FACTOR 18"/>
    <property type="match status" value="1"/>
</dbReference>
<feature type="compositionally biased region" description="Basic residues" evidence="1">
    <location>
        <begin position="89"/>
        <end position="102"/>
    </location>
</feature>
<evidence type="ECO:0000259" key="2">
    <source>
        <dbReference type="SMART" id="SM00382"/>
    </source>
</evidence>
<dbReference type="SMART" id="SM00382">
    <property type="entry name" value="AAA"/>
    <property type="match status" value="1"/>
</dbReference>
<dbReference type="Proteomes" id="UP000278807">
    <property type="component" value="Unassembled WGS sequence"/>
</dbReference>
<dbReference type="SUPFAM" id="SSF52540">
    <property type="entry name" value="P-loop containing nucleoside triphosphate hydrolases"/>
    <property type="match status" value="1"/>
</dbReference>
<evidence type="ECO:0000313" key="5">
    <source>
        <dbReference type="WBParaSite" id="HNAJ_0000907501-mRNA-1"/>
    </source>
</evidence>
<sequence length="827" mass="92068">MKRRSNIGEGDNTLDVFNFTVKAAKDDNESQSQSCDESTDKCIEASNEKAKSLDNFKPHRTSVHINSRDQTMPEFLDESNVPDEDNSSRKSKLIPKGRKRYHSGNDESPNSQVKRQKSLLSTKESGFSESTSDISSRSCGRTKVTNSEEKKRRGRPPKSKSSDSPKVEEQTAKPQSNPLKVHSECSEASSHVAIPFEQKIWTDQYPPSDFTEMVLNSSDLPSLLSWMKMWEARSNSFCDKISPSGKKGHSNDYSFSEDSCDSSASDTLSSWRRSAFLILGPTGCGKTCLVYTLASQFGFKVVFELNPSNCRSGKEVTAQCSRVMISQHVSTEGLSASSTMNSLSKPIVNRSRRSQKSSLSTFFQPRKREPASKSTASSTIEMIESPGTSGEGLKLNNKSLILFDEVDVRFDSDKGFWGAVGKLLQMGRRPIIFTASDPTVIREIPVPFQTCRLKPLQASTLVKPILQRICDSREIQLNNSLMESLTKFDPGIRNCDMPIRISTTARQLFSSREFSDIRRLIVRLQWLFGSKSQVSDLNGNIDFCRKDLLTECGAVLSRLFSLSWGFKSYGITVKSVEKPKIDDFGEIFDSDNEADKTLAVEKVENLNQVDVSWTQSKEISSDVLSTLSRYSEMRGLLDICSAQSSRNEITRGINALPTSIITSSSSINLLTAFGDACSAPLSGIDPEGAVGSFAGEEDWDHLLRCMTMKRLEGIQEELISAPAVAQSETVERVGSYINESAHETDLLSLAADKAAATLPILKAFSVEKNSGESLFQEEFALDYLPALRDISKTEMERQCLSTRRRFFHYFDQIGLRLPENVRKYLSL</sequence>
<reference evidence="3 4" key="2">
    <citation type="submission" date="2018-11" db="EMBL/GenBank/DDBJ databases">
        <authorList>
            <consortium name="Pathogen Informatics"/>
        </authorList>
    </citation>
    <scope>NUCLEOTIDE SEQUENCE [LARGE SCALE GENOMIC DNA]</scope>
</reference>
<keyword evidence="4" id="KW-1185">Reference proteome</keyword>
<dbReference type="GO" id="GO:0005634">
    <property type="term" value="C:nucleus"/>
    <property type="evidence" value="ECO:0007669"/>
    <property type="project" value="TreeGrafter"/>
</dbReference>
<evidence type="ECO:0000313" key="4">
    <source>
        <dbReference type="Proteomes" id="UP000278807"/>
    </source>
</evidence>
<organism evidence="5">
    <name type="scientific">Rodentolepis nana</name>
    <name type="common">Dwarf tapeworm</name>
    <name type="synonym">Hymenolepis nana</name>
    <dbReference type="NCBI Taxonomy" id="102285"/>
    <lineage>
        <taxon>Eukaryota</taxon>
        <taxon>Metazoa</taxon>
        <taxon>Spiralia</taxon>
        <taxon>Lophotrochozoa</taxon>
        <taxon>Platyhelminthes</taxon>
        <taxon>Cestoda</taxon>
        <taxon>Eucestoda</taxon>
        <taxon>Cyclophyllidea</taxon>
        <taxon>Hymenolepididae</taxon>
        <taxon>Rodentolepis</taxon>
    </lineage>
</organism>
<accession>A0A0R3TNT5</accession>
<dbReference type="WBParaSite" id="HNAJ_0000907501-mRNA-1">
    <property type="protein sequence ID" value="HNAJ_0000907501-mRNA-1"/>
    <property type="gene ID" value="HNAJ_0000907501"/>
</dbReference>
<dbReference type="Gene3D" id="3.40.50.300">
    <property type="entry name" value="P-loop containing nucleotide triphosphate hydrolases"/>
    <property type="match status" value="1"/>
</dbReference>
<dbReference type="STRING" id="102285.A0A0R3TNT5"/>
<dbReference type="InterPro" id="IPR003593">
    <property type="entry name" value="AAA+_ATPase"/>
</dbReference>
<evidence type="ECO:0000256" key="1">
    <source>
        <dbReference type="SAM" id="MobiDB-lite"/>
    </source>
</evidence>
<evidence type="ECO:0000313" key="3">
    <source>
        <dbReference type="EMBL" id="VDO05353.1"/>
    </source>
</evidence>
<feature type="region of interest" description="Disordered" evidence="1">
    <location>
        <begin position="345"/>
        <end position="388"/>
    </location>
</feature>